<evidence type="ECO:0000313" key="1">
    <source>
        <dbReference type="EMBL" id="CEO54305.1"/>
    </source>
</evidence>
<protein>
    <submittedName>
        <fullName evidence="1">Uncharacterized protein</fullName>
    </submittedName>
</protein>
<gene>
    <name evidence="1" type="ORF">BN869_000010363_1</name>
</gene>
<accession>A0A0B7KHF7</accession>
<proteinExistence type="predicted"/>
<reference evidence="1" key="1">
    <citation type="submission" date="2015-01" db="EMBL/GenBank/DDBJ databases">
        <authorList>
            <person name="Durling Mikael"/>
        </authorList>
    </citation>
    <scope>NUCLEOTIDE SEQUENCE</scope>
</reference>
<dbReference type="AlphaFoldDB" id="A0A0B7KHF7"/>
<sequence length="99" mass="11456">MTSSPWRDHGARQGLKRKYRAVASFPSHELISDAPGLLPRIESKTKPRSLQMRIRTVALISDVHPNFKLTNCFFIMHVKRGGLIMNWFMVNILTLYKQC</sequence>
<name>A0A0B7KHF7_BIOOC</name>
<organism evidence="1">
    <name type="scientific">Bionectria ochroleuca</name>
    <name type="common">Gliocladium roseum</name>
    <dbReference type="NCBI Taxonomy" id="29856"/>
    <lineage>
        <taxon>Eukaryota</taxon>
        <taxon>Fungi</taxon>
        <taxon>Dikarya</taxon>
        <taxon>Ascomycota</taxon>
        <taxon>Pezizomycotina</taxon>
        <taxon>Sordariomycetes</taxon>
        <taxon>Hypocreomycetidae</taxon>
        <taxon>Hypocreales</taxon>
        <taxon>Bionectriaceae</taxon>
        <taxon>Clonostachys</taxon>
    </lineage>
</organism>
<dbReference type="EMBL" id="CDPU01000041">
    <property type="protein sequence ID" value="CEO54305.1"/>
    <property type="molecule type" value="Genomic_DNA"/>
</dbReference>